<name>A0A699WB97_TANCI</name>
<sequence length="126" mass="13838">GQQDSWSLLNEHSTTRRTSHFPTASAARSVCQFGLDGHFDRCSAVQPLESGSRRGSDSTRLQPQRSLRQGECVEGHGRCAEPATGRGRSSRYRTSAASAELGLLTNKVRDTIYVKGRIRHLVAVKN</sequence>
<evidence type="ECO:0000256" key="1">
    <source>
        <dbReference type="SAM" id="MobiDB-lite"/>
    </source>
</evidence>
<dbReference type="AlphaFoldDB" id="A0A699WB97"/>
<feature type="compositionally biased region" description="Polar residues" evidence="1">
    <location>
        <begin position="1"/>
        <end position="12"/>
    </location>
</feature>
<feature type="compositionally biased region" description="Low complexity" evidence="1">
    <location>
        <begin position="83"/>
        <end position="94"/>
    </location>
</feature>
<comment type="caution">
    <text evidence="2">The sequence shown here is derived from an EMBL/GenBank/DDBJ whole genome shotgun (WGS) entry which is preliminary data.</text>
</comment>
<reference evidence="2" key="1">
    <citation type="journal article" date="2019" name="Sci. Rep.">
        <title>Draft genome of Tanacetum cinerariifolium, the natural source of mosquito coil.</title>
        <authorList>
            <person name="Yamashiro T."/>
            <person name="Shiraishi A."/>
            <person name="Satake H."/>
            <person name="Nakayama K."/>
        </authorList>
    </citation>
    <scope>NUCLEOTIDE SEQUENCE</scope>
</reference>
<organism evidence="2">
    <name type="scientific">Tanacetum cinerariifolium</name>
    <name type="common">Dalmatian daisy</name>
    <name type="synonym">Chrysanthemum cinerariifolium</name>
    <dbReference type="NCBI Taxonomy" id="118510"/>
    <lineage>
        <taxon>Eukaryota</taxon>
        <taxon>Viridiplantae</taxon>
        <taxon>Streptophyta</taxon>
        <taxon>Embryophyta</taxon>
        <taxon>Tracheophyta</taxon>
        <taxon>Spermatophyta</taxon>
        <taxon>Magnoliopsida</taxon>
        <taxon>eudicotyledons</taxon>
        <taxon>Gunneridae</taxon>
        <taxon>Pentapetalae</taxon>
        <taxon>asterids</taxon>
        <taxon>campanulids</taxon>
        <taxon>Asterales</taxon>
        <taxon>Asteraceae</taxon>
        <taxon>Asteroideae</taxon>
        <taxon>Anthemideae</taxon>
        <taxon>Anthemidinae</taxon>
        <taxon>Tanacetum</taxon>
    </lineage>
</organism>
<feature type="region of interest" description="Disordered" evidence="1">
    <location>
        <begin position="1"/>
        <end position="22"/>
    </location>
</feature>
<feature type="non-terminal residue" evidence="2">
    <location>
        <position position="1"/>
    </location>
</feature>
<evidence type="ECO:0000313" key="2">
    <source>
        <dbReference type="EMBL" id="GFD43008.1"/>
    </source>
</evidence>
<feature type="region of interest" description="Disordered" evidence="1">
    <location>
        <begin position="47"/>
        <end position="94"/>
    </location>
</feature>
<accession>A0A699WB97</accession>
<dbReference type="EMBL" id="BKCJ011587924">
    <property type="protein sequence ID" value="GFD43008.1"/>
    <property type="molecule type" value="Genomic_DNA"/>
</dbReference>
<proteinExistence type="predicted"/>
<feature type="compositionally biased region" description="Polar residues" evidence="1">
    <location>
        <begin position="58"/>
        <end position="67"/>
    </location>
</feature>
<gene>
    <name evidence="2" type="ORF">Tci_914977</name>
</gene>
<protein>
    <submittedName>
        <fullName evidence="2">Uncharacterized protein</fullName>
    </submittedName>
</protein>